<dbReference type="RefSeq" id="WP_345864143.1">
    <property type="nucleotide sequence ID" value="NZ_JBDIMF010000002.1"/>
</dbReference>
<dbReference type="SUPFAM" id="SSF74650">
    <property type="entry name" value="Galactose mutarotase-like"/>
    <property type="match status" value="1"/>
</dbReference>
<dbReference type="Proteomes" id="UP001404104">
    <property type="component" value="Unassembled WGS sequence"/>
</dbReference>
<dbReference type="InterPro" id="IPR014718">
    <property type="entry name" value="GH-type_carb-bd"/>
</dbReference>
<protein>
    <submittedName>
        <fullName evidence="1">Aldose 1-epimerase</fullName>
    </submittedName>
</protein>
<comment type="caution">
    <text evidence="1">The sequence shown here is derived from an EMBL/GenBank/DDBJ whole genome shotgun (WGS) entry which is preliminary data.</text>
</comment>
<organism evidence="1 2">
    <name type="scientific">Sphingomonas qilianensis</name>
    <dbReference type="NCBI Taxonomy" id="1736690"/>
    <lineage>
        <taxon>Bacteria</taxon>
        <taxon>Pseudomonadati</taxon>
        <taxon>Pseudomonadota</taxon>
        <taxon>Alphaproteobacteria</taxon>
        <taxon>Sphingomonadales</taxon>
        <taxon>Sphingomonadaceae</taxon>
        <taxon>Sphingomonas</taxon>
    </lineage>
</organism>
<evidence type="ECO:0000313" key="2">
    <source>
        <dbReference type="Proteomes" id="UP001404104"/>
    </source>
</evidence>
<evidence type="ECO:0000313" key="1">
    <source>
        <dbReference type="EMBL" id="MEN2786353.1"/>
    </source>
</evidence>
<dbReference type="CDD" id="cd09021">
    <property type="entry name" value="Aldose_epim_Ec_YphB"/>
    <property type="match status" value="1"/>
</dbReference>
<keyword evidence="2" id="KW-1185">Reference proteome</keyword>
<dbReference type="Gene3D" id="2.70.98.10">
    <property type="match status" value="1"/>
</dbReference>
<dbReference type="EMBL" id="JBDIMF010000002">
    <property type="protein sequence ID" value="MEN2786353.1"/>
    <property type="molecule type" value="Genomic_DNA"/>
</dbReference>
<accession>A0ABU9XSX3</accession>
<proteinExistence type="predicted"/>
<dbReference type="InterPro" id="IPR011013">
    <property type="entry name" value="Gal_mutarotase_sf_dom"/>
</dbReference>
<dbReference type="Pfam" id="PF01263">
    <property type="entry name" value="Aldose_epim"/>
    <property type="match status" value="1"/>
</dbReference>
<sequence length="275" mass="28839">MRIAAGDWVATLEPMGGAIASLTRRGVDILRPTPAGARDPLAFASFALVPYANRIAGGAFTFAGGSHMLPRNYPGQAHPLHGMGWLSPWDVAASDEASATLVHRHAPDAAWPWAYTATQQIALDATGLTVSLALQNTGDGAMPYSLGFHPYFVRAGVQALAFAAEGVWQADAAMLPTTLAAPDTFGDWSRGAPLARPDLIDHCYAGWNGSATIERDDGAVTLSGIGTGLLHFFLPSGEAYFCAEPVTAMPDAVNRDAADVLAPGARREIAMIIRG</sequence>
<reference evidence="1 2" key="1">
    <citation type="submission" date="2024-05" db="EMBL/GenBank/DDBJ databases">
        <authorList>
            <person name="Liu Q."/>
            <person name="Xin Y.-H."/>
        </authorList>
    </citation>
    <scope>NUCLEOTIDE SEQUENCE [LARGE SCALE GENOMIC DNA]</scope>
    <source>
        <strain evidence="1 2">CGMCC 1.15349</strain>
    </source>
</reference>
<dbReference type="InterPro" id="IPR008183">
    <property type="entry name" value="Aldose_1/G6P_1-epimerase"/>
</dbReference>
<gene>
    <name evidence="1" type="ORF">ABC969_07965</name>
</gene>
<name>A0ABU9XSX3_9SPHN</name>